<dbReference type="OrthoDB" id="9946718at2"/>
<evidence type="ECO:0000313" key="2">
    <source>
        <dbReference type="EMBL" id="SFR08861.1"/>
    </source>
</evidence>
<gene>
    <name evidence="2" type="ORF">SAMN05660706_11773</name>
</gene>
<accession>A0A1I6DU38</accession>
<dbReference type="Proteomes" id="UP000199584">
    <property type="component" value="Unassembled WGS sequence"/>
</dbReference>
<reference evidence="3" key="1">
    <citation type="submission" date="2016-10" db="EMBL/GenBank/DDBJ databases">
        <authorList>
            <person name="Varghese N."/>
            <person name="Submissions S."/>
        </authorList>
    </citation>
    <scope>NUCLEOTIDE SEQUENCE [LARGE SCALE GENOMIC DNA]</scope>
    <source>
        <strain evidence="3">DSM 3669</strain>
    </source>
</reference>
<dbReference type="STRING" id="39060.SAMN05660706_11773"/>
<keyword evidence="3" id="KW-1185">Reference proteome</keyword>
<dbReference type="RefSeq" id="WP_092484136.1">
    <property type="nucleotide sequence ID" value="NZ_FOYM01000017.1"/>
</dbReference>
<feature type="transmembrane region" description="Helical" evidence="1">
    <location>
        <begin position="6"/>
        <end position="25"/>
    </location>
</feature>
<evidence type="ECO:0000313" key="3">
    <source>
        <dbReference type="Proteomes" id="UP000199584"/>
    </source>
</evidence>
<organism evidence="2 3">
    <name type="scientific">Desulfoscipio geothermicus DSM 3669</name>
    <dbReference type="NCBI Taxonomy" id="1121426"/>
    <lineage>
        <taxon>Bacteria</taxon>
        <taxon>Bacillati</taxon>
        <taxon>Bacillota</taxon>
        <taxon>Clostridia</taxon>
        <taxon>Eubacteriales</taxon>
        <taxon>Desulfallaceae</taxon>
        <taxon>Desulfoscipio</taxon>
    </lineage>
</organism>
<protein>
    <submittedName>
        <fullName evidence="2">Uncharacterized protein</fullName>
    </submittedName>
</protein>
<feature type="transmembrane region" description="Helical" evidence="1">
    <location>
        <begin position="37"/>
        <end position="56"/>
    </location>
</feature>
<dbReference type="EMBL" id="FOYM01000017">
    <property type="protein sequence ID" value="SFR08861.1"/>
    <property type="molecule type" value="Genomic_DNA"/>
</dbReference>
<keyword evidence="1" id="KW-0812">Transmembrane</keyword>
<sequence>MLNFLIVLAVGLVSLHVASYGWYAWREEKKLRGAAGAFITAGVTFLAPVMLLWYYAYFAN</sequence>
<keyword evidence="1" id="KW-1133">Transmembrane helix</keyword>
<evidence type="ECO:0000256" key="1">
    <source>
        <dbReference type="SAM" id="Phobius"/>
    </source>
</evidence>
<keyword evidence="1" id="KW-0472">Membrane</keyword>
<dbReference type="AlphaFoldDB" id="A0A1I6DU38"/>
<proteinExistence type="predicted"/>
<name>A0A1I6DU38_9FIRM</name>